<dbReference type="InterPro" id="IPR035093">
    <property type="entry name" value="RelE/ParE_toxin_dom_sf"/>
</dbReference>
<keyword evidence="1" id="KW-1277">Toxin-antitoxin system</keyword>
<dbReference type="RefSeq" id="WP_009322995.1">
    <property type="nucleotide sequence ID" value="NZ_CAUBPW010000006.1"/>
</dbReference>
<reference evidence="2 3" key="1">
    <citation type="journal article" date="2019" name="Nat. Med.">
        <title>A library of human gut bacterial isolates paired with longitudinal multiomics data enables mechanistic microbiome research.</title>
        <authorList>
            <person name="Poyet M."/>
            <person name="Groussin M."/>
            <person name="Gibbons S.M."/>
            <person name="Avila-Pacheco J."/>
            <person name="Jiang X."/>
            <person name="Kearney S.M."/>
            <person name="Perrotta A.R."/>
            <person name="Berdy B."/>
            <person name="Zhao S."/>
            <person name="Lieberman T.D."/>
            <person name="Swanson P.K."/>
            <person name="Smith M."/>
            <person name="Roesemann S."/>
            <person name="Alexander J.E."/>
            <person name="Rich S.A."/>
            <person name="Livny J."/>
            <person name="Vlamakis H."/>
            <person name="Clish C."/>
            <person name="Bullock K."/>
            <person name="Deik A."/>
            <person name="Scott J."/>
            <person name="Pierce K.A."/>
            <person name="Xavier R.J."/>
            <person name="Alm E.J."/>
        </authorList>
    </citation>
    <scope>NUCLEOTIDE SEQUENCE [LARGE SCALE GENOMIC DNA]</scope>
    <source>
        <strain evidence="2 3">BIOML-A4</strain>
    </source>
</reference>
<dbReference type="Pfam" id="PF05016">
    <property type="entry name" value="ParE_toxin"/>
    <property type="match status" value="1"/>
</dbReference>
<dbReference type="Proteomes" id="UP000472755">
    <property type="component" value="Unassembled WGS sequence"/>
</dbReference>
<organism evidence="2 3">
    <name type="scientific">Ruthenibacterium lactatiformans</name>
    <dbReference type="NCBI Taxonomy" id="1550024"/>
    <lineage>
        <taxon>Bacteria</taxon>
        <taxon>Bacillati</taxon>
        <taxon>Bacillota</taxon>
        <taxon>Clostridia</taxon>
        <taxon>Eubacteriales</taxon>
        <taxon>Oscillospiraceae</taxon>
        <taxon>Ruthenibacterium</taxon>
    </lineage>
</organism>
<dbReference type="InterPro" id="IPR007712">
    <property type="entry name" value="RelE/ParE_toxin"/>
</dbReference>
<dbReference type="EMBL" id="WMZU01000020">
    <property type="protein sequence ID" value="MTS28094.1"/>
    <property type="molecule type" value="Genomic_DNA"/>
</dbReference>
<name>A0A6L6LWB1_9FIRM</name>
<gene>
    <name evidence="2" type="ORF">GMD59_12485</name>
</gene>
<evidence type="ECO:0000256" key="1">
    <source>
        <dbReference type="ARBA" id="ARBA00022649"/>
    </source>
</evidence>
<dbReference type="AlphaFoldDB" id="A0A6L6LWB1"/>
<sequence length="108" mass="12570">MDELQIVYTTEAMQDILGISDYYFDKVGESAALRAVDALQNHIDKLMRFPRMGEEHPDEYLKALNFRKLVHDNHIVIYRVDTETVIIERIVWASSNYPELFQQGVPAL</sequence>
<proteinExistence type="predicted"/>
<protein>
    <submittedName>
        <fullName evidence="2">Type II toxin-antitoxin system RelE/ParE family toxin</fullName>
    </submittedName>
</protein>
<evidence type="ECO:0000313" key="3">
    <source>
        <dbReference type="Proteomes" id="UP000472755"/>
    </source>
</evidence>
<comment type="caution">
    <text evidence="2">The sequence shown here is derived from an EMBL/GenBank/DDBJ whole genome shotgun (WGS) entry which is preliminary data.</text>
</comment>
<dbReference type="Gene3D" id="3.30.2310.20">
    <property type="entry name" value="RelE-like"/>
    <property type="match status" value="1"/>
</dbReference>
<evidence type="ECO:0000313" key="2">
    <source>
        <dbReference type="EMBL" id="MTS28094.1"/>
    </source>
</evidence>
<accession>A0A6L6LWB1</accession>